<dbReference type="PANTHER" id="PTHR34501">
    <property type="entry name" value="PROTEIN YDDL-RELATED"/>
    <property type="match status" value="1"/>
</dbReference>
<evidence type="ECO:0000313" key="13">
    <source>
        <dbReference type="EMBL" id="OOZ38231.1"/>
    </source>
</evidence>
<evidence type="ECO:0000256" key="2">
    <source>
        <dbReference type="ARBA" id="ARBA00011233"/>
    </source>
</evidence>
<dbReference type="GO" id="GO:0034220">
    <property type="term" value="P:monoatomic ion transmembrane transport"/>
    <property type="evidence" value="ECO:0007669"/>
    <property type="project" value="InterPro"/>
</dbReference>
<keyword evidence="6 11" id="KW-0732">Signal</keyword>
<organism evidence="13 14">
    <name type="scientific">Solemya elarraichensis gill symbiont</name>
    <dbReference type="NCBI Taxonomy" id="1918949"/>
    <lineage>
        <taxon>Bacteria</taxon>
        <taxon>Pseudomonadati</taxon>
        <taxon>Pseudomonadota</taxon>
        <taxon>Gammaproteobacteria</taxon>
        <taxon>sulfur-oxidizing symbionts</taxon>
    </lineage>
</organism>
<accession>A0A1T2KZI4</accession>
<reference evidence="13 14" key="1">
    <citation type="submission" date="2016-11" db="EMBL/GenBank/DDBJ databases">
        <title>Mixed transmission modes and dynamic genome evolution in an obligate animal-bacterial symbiosis.</title>
        <authorList>
            <person name="Russell S.L."/>
            <person name="Corbett-Detig R.B."/>
            <person name="Cavanaugh C.M."/>
        </authorList>
    </citation>
    <scope>NUCLEOTIDE SEQUENCE [LARGE SCALE GENOMIC DNA]</scope>
    <source>
        <strain evidence="13">Sp-SM6</strain>
    </source>
</reference>
<feature type="domain" description="Porin" evidence="12">
    <location>
        <begin position="8"/>
        <end position="302"/>
    </location>
</feature>
<evidence type="ECO:0000313" key="14">
    <source>
        <dbReference type="Proteomes" id="UP000190198"/>
    </source>
</evidence>
<dbReference type="CDD" id="cd00342">
    <property type="entry name" value="gram_neg_porins"/>
    <property type="match status" value="1"/>
</dbReference>
<evidence type="ECO:0000256" key="3">
    <source>
        <dbReference type="ARBA" id="ARBA00022448"/>
    </source>
</evidence>
<dbReference type="GO" id="GO:0046930">
    <property type="term" value="C:pore complex"/>
    <property type="evidence" value="ECO:0007669"/>
    <property type="project" value="UniProtKB-KW"/>
</dbReference>
<dbReference type="PRINTS" id="PR00182">
    <property type="entry name" value="ECOLNEIPORIN"/>
</dbReference>
<keyword evidence="14" id="KW-1185">Reference proteome</keyword>
<dbReference type="GO" id="GO:0015288">
    <property type="term" value="F:porin activity"/>
    <property type="evidence" value="ECO:0007669"/>
    <property type="project" value="UniProtKB-KW"/>
</dbReference>
<evidence type="ECO:0000256" key="7">
    <source>
        <dbReference type="ARBA" id="ARBA00023065"/>
    </source>
</evidence>
<feature type="signal peptide" evidence="11">
    <location>
        <begin position="1"/>
        <end position="22"/>
    </location>
</feature>
<evidence type="ECO:0000256" key="5">
    <source>
        <dbReference type="ARBA" id="ARBA00022692"/>
    </source>
</evidence>
<sequence>MNQSIIAAAVAAAVVAVPAANAGVQIYGQVHVSIDMLDRDGFSSEDQWNVMSRSSRIGFKGTEDLGNGMSLIWKAETGYDFADGSAWGSSGRNAYIGLAGDWGAFLYGRHDSPYKMAWYSTGVDMLGDTLADGNAMSGAAENRFSNAIAYVSPNMNGLTFAAATVPGEGGGEGGSETGLADGYAFAAMYSNNGLKLAAGKEDATDVTSTDNDDRWFFGAGFTMDAFTIAANYVDDSKNYDGGKKKSINVAGSYAFGNNKLIATYAKDDHEWISDEDGWAIGLTHALSKRTTAYAVYATSDDDSGQTDNLNAEENSSSGFSLGMIHNF</sequence>
<dbReference type="InterPro" id="IPR001702">
    <property type="entry name" value="Porin_Gram-ve"/>
</dbReference>
<gene>
    <name evidence="13" type="ORF">BOW52_08995</name>
</gene>
<feature type="chain" id="PRO_5013137464" description="Porin domain-containing protein" evidence="11">
    <location>
        <begin position="23"/>
        <end position="327"/>
    </location>
</feature>
<keyword evidence="9" id="KW-0472">Membrane</keyword>
<keyword evidence="8" id="KW-0626">Porin</keyword>
<keyword evidence="4" id="KW-1134">Transmembrane beta strand</keyword>
<evidence type="ECO:0000256" key="4">
    <source>
        <dbReference type="ARBA" id="ARBA00022452"/>
    </source>
</evidence>
<comment type="subcellular location">
    <subcellularLocation>
        <location evidence="1">Cell outer membrane</location>
        <topology evidence="1">Multi-pass membrane protein</topology>
    </subcellularLocation>
</comment>
<evidence type="ECO:0000256" key="11">
    <source>
        <dbReference type="SAM" id="SignalP"/>
    </source>
</evidence>
<dbReference type="EMBL" id="MPRK01000201">
    <property type="protein sequence ID" value="OOZ38231.1"/>
    <property type="molecule type" value="Genomic_DNA"/>
</dbReference>
<dbReference type="AlphaFoldDB" id="A0A1T2KZI4"/>
<evidence type="ECO:0000259" key="12">
    <source>
        <dbReference type="Pfam" id="PF13609"/>
    </source>
</evidence>
<dbReference type="GO" id="GO:0009279">
    <property type="term" value="C:cell outer membrane"/>
    <property type="evidence" value="ECO:0007669"/>
    <property type="project" value="UniProtKB-SubCell"/>
</dbReference>
<dbReference type="InterPro" id="IPR023614">
    <property type="entry name" value="Porin_dom_sf"/>
</dbReference>
<evidence type="ECO:0000256" key="8">
    <source>
        <dbReference type="ARBA" id="ARBA00023114"/>
    </source>
</evidence>
<keyword evidence="7" id="KW-0406">Ion transport</keyword>
<keyword evidence="3" id="KW-0813">Transport</keyword>
<dbReference type="InterPro" id="IPR033900">
    <property type="entry name" value="Gram_neg_porin_domain"/>
</dbReference>
<evidence type="ECO:0000256" key="10">
    <source>
        <dbReference type="ARBA" id="ARBA00023237"/>
    </source>
</evidence>
<evidence type="ECO:0000256" key="1">
    <source>
        <dbReference type="ARBA" id="ARBA00004571"/>
    </source>
</evidence>
<keyword evidence="5" id="KW-0812">Transmembrane</keyword>
<dbReference type="Proteomes" id="UP000190198">
    <property type="component" value="Unassembled WGS sequence"/>
</dbReference>
<comment type="subunit">
    <text evidence="2">Homotrimer.</text>
</comment>
<dbReference type="InterPro" id="IPR002299">
    <property type="entry name" value="Porin_Neis"/>
</dbReference>
<dbReference type="OrthoDB" id="8957883at2"/>
<dbReference type="Gene3D" id="2.40.160.10">
    <property type="entry name" value="Porin"/>
    <property type="match status" value="1"/>
</dbReference>
<protein>
    <recommendedName>
        <fullName evidence="12">Porin domain-containing protein</fullName>
    </recommendedName>
</protein>
<dbReference type="PRINTS" id="PR00184">
    <property type="entry name" value="NEISSPPORIN"/>
</dbReference>
<evidence type="ECO:0000256" key="6">
    <source>
        <dbReference type="ARBA" id="ARBA00022729"/>
    </source>
</evidence>
<dbReference type="RefSeq" id="WP_078477429.1">
    <property type="nucleotide sequence ID" value="NZ_MPRK01000201.1"/>
</dbReference>
<dbReference type="SUPFAM" id="SSF56935">
    <property type="entry name" value="Porins"/>
    <property type="match status" value="1"/>
</dbReference>
<dbReference type="PANTHER" id="PTHR34501:SF9">
    <property type="entry name" value="MAJOR OUTER MEMBRANE PROTEIN P.IA"/>
    <property type="match status" value="1"/>
</dbReference>
<comment type="caution">
    <text evidence="13">The sequence shown here is derived from an EMBL/GenBank/DDBJ whole genome shotgun (WGS) entry which is preliminary data.</text>
</comment>
<evidence type="ECO:0000256" key="9">
    <source>
        <dbReference type="ARBA" id="ARBA00023136"/>
    </source>
</evidence>
<dbReference type="Pfam" id="PF13609">
    <property type="entry name" value="Porin_4"/>
    <property type="match status" value="1"/>
</dbReference>
<name>A0A1T2KZI4_9GAMM</name>
<proteinExistence type="predicted"/>
<keyword evidence="10" id="KW-0998">Cell outer membrane</keyword>
<dbReference type="InterPro" id="IPR050298">
    <property type="entry name" value="Gram-neg_bact_OMP"/>
</dbReference>